<dbReference type="InterPro" id="IPR000835">
    <property type="entry name" value="HTH_MarR-typ"/>
</dbReference>
<feature type="domain" description="HTH marR-type" evidence="5">
    <location>
        <begin position="38"/>
        <end position="168"/>
    </location>
</feature>
<dbReference type="InterPro" id="IPR036390">
    <property type="entry name" value="WH_DNA-bd_sf"/>
</dbReference>
<accession>A0ABT5SFP5</accession>
<dbReference type="RefSeq" id="WP_274264053.1">
    <property type="nucleotide sequence ID" value="NZ_JAQZCI010000001.1"/>
</dbReference>
<dbReference type="InterPro" id="IPR036388">
    <property type="entry name" value="WH-like_DNA-bd_sf"/>
</dbReference>
<dbReference type="PANTHER" id="PTHR33164:SF57">
    <property type="entry name" value="MARR-FAMILY TRANSCRIPTIONAL REGULATOR"/>
    <property type="match status" value="1"/>
</dbReference>
<sequence>MTTTPSSDGARGDLASGPVGAGGSPDTDERTSAVRALETEFGELFTHVRRLFTENANRLSPGLMPGSYKVFTTIARRGESTLSALAEALHSDKGQISRAVRELEELGLVRRTPDPADGRSSLLSPTPDGLERLRAVRAPRENSLLAALESWQVDDIRELTRLLHALSAAEAPE</sequence>
<evidence type="ECO:0000313" key="7">
    <source>
        <dbReference type="Proteomes" id="UP001218170"/>
    </source>
</evidence>
<dbReference type="EMBL" id="JAQZCI010000001">
    <property type="protein sequence ID" value="MDD7961633.1"/>
    <property type="molecule type" value="Genomic_DNA"/>
</dbReference>
<dbReference type="PROSITE" id="PS50995">
    <property type="entry name" value="HTH_MARR_2"/>
    <property type="match status" value="1"/>
</dbReference>
<keyword evidence="7" id="KW-1185">Reference proteome</keyword>
<dbReference type="Pfam" id="PF01047">
    <property type="entry name" value="MarR"/>
    <property type="match status" value="1"/>
</dbReference>
<dbReference type="InterPro" id="IPR023187">
    <property type="entry name" value="Tscrpt_reg_MarR-type_CS"/>
</dbReference>
<dbReference type="InterPro" id="IPR039422">
    <property type="entry name" value="MarR/SlyA-like"/>
</dbReference>
<proteinExistence type="predicted"/>
<evidence type="ECO:0000256" key="3">
    <source>
        <dbReference type="ARBA" id="ARBA00023163"/>
    </source>
</evidence>
<reference evidence="6 7" key="1">
    <citation type="submission" date="2023-02" db="EMBL/GenBank/DDBJ databases">
        <title>Study of novel species of the Microbacterium genus.</title>
        <authorList>
            <person name="Arroyo-Herrera I."/>
            <person name="Roman-Ponce B."/>
            <person name="Vasquez-Murrieta M.S."/>
        </authorList>
    </citation>
    <scope>NUCLEOTIDE SEQUENCE [LARGE SCALE GENOMIC DNA]</scope>
    <source>
        <strain evidence="6 7">NE1TT3</strain>
    </source>
</reference>
<dbReference type="PROSITE" id="PS01117">
    <property type="entry name" value="HTH_MARR_1"/>
    <property type="match status" value="1"/>
</dbReference>
<dbReference type="Proteomes" id="UP001218170">
    <property type="component" value="Unassembled WGS sequence"/>
</dbReference>
<feature type="region of interest" description="Disordered" evidence="4">
    <location>
        <begin position="1"/>
        <end position="32"/>
    </location>
</feature>
<evidence type="ECO:0000256" key="4">
    <source>
        <dbReference type="SAM" id="MobiDB-lite"/>
    </source>
</evidence>
<keyword evidence="3" id="KW-0804">Transcription</keyword>
<keyword evidence="2" id="KW-0238">DNA-binding</keyword>
<dbReference type="Gene3D" id="1.10.10.10">
    <property type="entry name" value="Winged helix-like DNA-binding domain superfamily/Winged helix DNA-binding domain"/>
    <property type="match status" value="1"/>
</dbReference>
<dbReference type="SUPFAM" id="SSF46785">
    <property type="entry name" value="Winged helix' DNA-binding domain"/>
    <property type="match status" value="1"/>
</dbReference>
<evidence type="ECO:0000256" key="2">
    <source>
        <dbReference type="ARBA" id="ARBA00023125"/>
    </source>
</evidence>
<comment type="caution">
    <text evidence="6">The sequence shown here is derived from an EMBL/GenBank/DDBJ whole genome shotgun (WGS) entry which is preliminary data.</text>
</comment>
<keyword evidence="1" id="KW-0805">Transcription regulation</keyword>
<protein>
    <submittedName>
        <fullName evidence="6">MarR family transcriptional regulator</fullName>
    </submittedName>
</protein>
<dbReference type="PANTHER" id="PTHR33164">
    <property type="entry name" value="TRANSCRIPTIONAL REGULATOR, MARR FAMILY"/>
    <property type="match status" value="1"/>
</dbReference>
<gene>
    <name evidence="6" type="ORF">PUW80_04635</name>
</gene>
<evidence type="ECO:0000313" key="6">
    <source>
        <dbReference type="EMBL" id="MDD7961633.1"/>
    </source>
</evidence>
<organism evidence="6 7">
    <name type="scientific">Microbacterium thalli</name>
    <dbReference type="NCBI Taxonomy" id="3027921"/>
    <lineage>
        <taxon>Bacteria</taxon>
        <taxon>Bacillati</taxon>
        <taxon>Actinomycetota</taxon>
        <taxon>Actinomycetes</taxon>
        <taxon>Micrococcales</taxon>
        <taxon>Microbacteriaceae</taxon>
        <taxon>Microbacterium</taxon>
    </lineage>
</organism>
<dbReference type="SMART" id="SM00347">
    <property type="entry name" value="HTH_MARR"/>
    <property type="match status" value="1"/>
</dbReference>
<evidence type="ECO:0000256" key="1">
    <source>
        <dbReference type="ARBA" id="ARBA00023015"/>
    </source>
</evidence>
<name>A0ABT5SFP5_9MICO</name>
<evidence type="ECO:0000259" key="5">
    <source>
        <dbReference type="PROSITE" id="PS50995"/>
    </source>
</evidence>